<keyword evidence="5" id="KW-0508">mRNA splicing</keyword>
<dbReference type="InterPro" id="IPR001890">
    <property type="entry name" value="RNA-binding_CRM"/>
</dbReference>
<dbReference type="Gene3D" id="3.30.110.60">
    <property type="entry name" value="YhbY-like"/>
    <property type="match status" value="2"/>
</dbReference>
<organism evidence="10 11">
    <name type="scientific">Ensete ventricosum</name>
    <name type="common">Abyssinian banana</name>
    <name type="synonym">Musa ensete</name>
    <dbReference type="NCBI Taxonomy" id="4639"/>
    <lineage>
        <taxon>Eukaryota</taxon>
        <taxon>Viridiplantae</taxon>
        <taxon>Streptophyta</taxon>
        <taxon>Embryophyta</taxon>
        <taxon>Tracheophyta</taxon>
        <taxon>Spermatophyta</taxon>
        <taxon>Magnoliopsida</taxon>
        <taxon>Liliopsida</taxon>
        <taxon>Zingiberales</taxon>
        <taxon>Musaceae</taxon>
        <taxon>Ensete</taxon>
    </lineage>
</organism>
<keyword evidence="3 7" id="KW-0694">RNA-binding</keyword>
<evidence type="ECO:0000256" key="3">
    <source>
        <dbReference type="ARBA" id="ARBA00022884"/>
    </source>
</evidence>
<evidence type="ECO:0000259" key="9">
    <source>
        <dbReference type="PROSITE" id="PS51295"/>
    </source>
</evidence>
<feature type="compositionally biased region" description="Polar residues" evidence="8">
    <location>
        <begin position="22"/>
        <end position="37"/>
    </location>
</feature>
<evidence type="ECO:0000256" key="4">
    <source>
        <dbReference type="ARBA" id="ARBA00022946"/>
    </source>
</evidence>
<evidence type="ECO:0000313" key="10">
    <source>
        <dbReference type="EMBL" id="KAJ8465454.1"/>
    </source>
</evidence>
<dbReference type="PANTHER" id="PTHR46247:SF1">
    <property type="entry name" value="CRS2-ASSOCIATED FACTOR 1, CHLOROPLASTIC"/>
    <property type="match status" value="1"/>
</dbReference>
<evidence type="ECO:0000256" key="5">
    <source>
        <dbReference type="ARBA" id="ARBA00023187"/>
    </source>
</evidence>
<dbReference type="SMART" id="SM01103">
    <property type="entry name" value="CRS1_YhbY"/>
    <property type="match status" value="2"/>
</dbReference>
<feature type="compositionally biased region" description="Basic and acidic residues" evidence="8">
    <location>
        <begin position="521"/>
        <end position="540"/>
    </location>
</feature>
<keyword evidence="2" id="KW-0677">Repeat</keyword>
<comment type="caution">
    <text evidence="10">The sequence shown here is derived from an EMBL/GenBank/DDBJ whole genome shotgun (WGS) entry which is preliminary data.</text>
</comment>
<name>A0AAV8Q282_ENSVE</name>
<feature type="compositionally biased region" description="Low complexity" evidence="8">
    <location>
        <begin position="88"/>
        <end position="102"/>
    </location>
</feature>
<gene>
    <name evidence="10" type="ORF">OPV22_028006</name>
</gene>
<evidence type="ECO:0000256" key="2">
    <source>
        <dbReference type="ARBA" id="ARBA00022737"/>
    </source>
</evidence>
<dbReference type="InterPro" id="IPR035920">
    <property type="entry name" value="YhbY-like_sf"/>
</dbReference>
<keyword evidence="1" id="KW-0507">mRNA processing</keyword>
<sequence>MALRFAAPIPLFSPNPTPSRRPASSTELRFSRWNNANAEPFLRRRREQKEIEDDIRRHRRHQSALRIAEDADSEDNRAAVESPAPSASFRSRGTPSSPSRPSIPGKASKYSKPPLDDKAPRSPFHPAFHRVARARIPPTPDEESGISVGENGIAYRIKGAPFEFQYSYTETPKVKPLALRESPFLPFGPTTMPRPWTGRAPLPPSKKKLPEFDSFQLPPPGKKGVKSIQAPGPFVAGSEPKYHAASREELLGEPLTAEEIKDLIKGCLRIKRQLNMGRDGLTHNMLDNIHAHWKRRRVCKIKCKGVCTVDMNNVRQQLEEKTGGKIIYSKGGVIFLFRGRNYNYRTRPRYPLMLWKPITPVYPRLVRRVPDGLTLEEATEMRKRGRLLPPICKLGKNGVYCKLVRQVREAFEACELVRINCKDMNPRDCRKIGAKLRDLVPCVLLSFEYEHILMWRGKDWKSTLLPQEDNGNEAAEHITTDPTAAPSRSNNTLSTDQDIMDQVVGTNPNKEPSISLSTKDAAFDEHPREVETECVSKSEEIDQLSGETANRPNDVVRKTSNSSTVVDQDASIAICHDISSSGAEYSSKELFQDENKHLSYLGEKAEHSAVHVGPTRHDDMDRCTRLDNAAGESVGLETEENDCLPSGSCLEGVMLLLRQAVDSGTAVILDDSCLDANIVYERSVALAKTAPPGPIFQHRIKKVSEQTTEQENSDESEEQDIEVEVVSDSNTRISGKKNFRSRRRDNLQDILPDVVVPRGSLGVDELAKLLA</sequence>
<feature type="compositionally biased region" description="Acidic residues" evidence="8">
    <location>
        <begin position="711"/>
        <end position="725"/>
    </location>
</feature>
<dbReference type="GO" id="GO:0003723">
    <property type="term" value="F:RNA binding"/>
    <property type="evidence" value="ECO:0007669"/>
    <property type="project" value="UniProtKB-UniRule"/>
</dbReference>
<dbReference type="PROSITE" id="PS51295">
    <property type="entry name" value="CRM"/>
    <property type="match status" value="2"/>
</dbReference>
<keyword evidence="11" id="KW-1185">Reference proteome</keyword>
<reference evidence="10 11" key="1">
    <citation type="submission" date="2022-12" db="EMBL/GenBank/DDBJ databases">
        <title>Chromosome-scale assembly of the Ensete ventricosum genome.</title>
        <authorList>
            <person name="Dussert Y."/>
            <person name="Stocks J."/>
            <person name="Wendawek A."/>
            <person name="Woldeyes F."/>
            <person name="Nichols R.A."/>
            <person name="Borrell J.S."/>
        </authorList>
    </citation>
    <scope>NUCLEOTIDE SEQUENCE [LARGE SCALE GENOMIC DNA]</scope>
    <source>
        <strain evidence="11">cv. Maze</strain>
        <tissue evidence="10">Seeds</tissue>
    </source>
</reference>
<feature type="region of interest" description="Disordered" evidence="8">
    <location>
        <begin position="1"/>
        <end position="125"/>
    </location>
</feature>
<evidence type="ECO:0000256" key="7">
    <source>
        <dbReference type="PROSITE-ProRule" id="PRU00626"/>
    </source>
</evidence>
<protein>
    <recommendedName>
        <fullName evidence="9">CRM domain-containing protein</fullName>
    </recommendedName>
</protein>
<accession>A0AAV8Q282</accession>
<dbReference type="FunFam" id="3.30.110.60:FF:000002">
    <property type="entry name" value="CRS2-associated factor 1, chloroplastic"/>
    <property type="match status" value="2"/>
</dbReference>
<feature type="compositionally biased region" description="Polar residues" evidence="8">
    <location>
        <begin position="506"/>
        <end position="518"/>
    </location>
</feature>
<keyword evidence="6" id="KW-0687">Ribonucleoprotein</keyword>
<feature type="region of interest" description="Disordered" evidence="8">
    <location>
        <begin position="506"/>
        <end position="563"/>
    </location>
</feature>
<dbReference type="InterPro" id="IPR044599">
    <property type="entry name" value="CAF1P_plant"/>
</dbReference>
<proteinExistence type="predicted"/>
<dbReference type="PANTHER" id="PTHR46247">
    <property type="entry name" value="CRS2-ASSOCIATED FACTOR 1, CHLOROPLASTIC"/>
    <property type="match status" value="1"/>
</dbReference>
<feature type="domain" description="CRM" evidence="9">
    <location>
        <begin position="371"/>
        <end position="467"/>
    </location>
</feature>
<keyword evidence="4" id="KW-0809">Transit peptide</keyword>
<dbReference type="GO" id="GO:0000373">
    <property type="term" value="P:Group II intron splicing"/>
    <property type="evidence" value="ECO:0007669"/>
    <property type="project" value="InterPro"/>
</dbReference>
<feature type="domain" description="CRM" evidence="9">
    <location>
        <begin position="253"/>
        <end position="349"/>
    </location>
</feature>
<dbReference type="GO" id="GO:1990904">
    <property type="term" value="C:ribonucleoprotein complex"/>
    <property type="evidence" value="ECO:0007669"/>
    <property type="project" value="UniProtKB-KW"/>
</dbReference>
<evidence type="ECO:0000256" key="8">
    <source>
        <dbReference type="SAM" id="MobiDB-lite"/>
    </source>
</evidence>
<dbReference type="Pfam" id="PF01985">
    <property type="entry name" value="CRS1_YhbY"/>
    <property type="match status" value="2"/>
</dbReference>
<dbReference type="Proteomes" id="UP001222027">
    <property type="component" value="Unassembled WGS sequence"/>
</dbReference>
<feature type="region of interest" description="Disordered" evidence="8">
    <location>
        <begin position="703"/>
        <end position="729"/>
    </location>
</feature>
<evidence type="ECO:0000256" key="1">
    <source>
        <dbReference type="ARBA" id="ARBA00022664"/>
    </source>
</evidence>
<dbReference type="AlphaFoldDB" id="A0AAV8Q282"/>
<dbReference type="SUPFAM" id="SSF75471">
    <property type="entry name" value="YhbY-like"/>
    <property type="match status" value="2"/>
</dbReference>
<dbReference type="EMBL" id="JAQQAF010000008">
    <property type="protein sequence ID" value="KAJ8465454.1"/>
    <property type="molecule type" value="Genomic_DNA"/>
</dbReference>
<evidence type="ECO:0000256" key="6">
    <source>
        <dbReference type="ARBA" id="ARBA00023274"/>
    </source>
</evidence>
<evidence type="ECO:0000313" key="11">
    <source>
        <dbReference type="Proteomes" id="UP001222027"/>
    </source>
</evidence>
<dbReference type="GO" id="GO:0006397">
    <property type="term" value="P:mRNA processing"/>
    <property type="evidence" value="ECO:0007669"/>
    <property type="project" value="UniProtKB-KW"/>
</dbReference>